<reference evidence="9" key="1">
    <citation type="submission" date="2022-10" db="EMBL/GenBank/DDBJ databases">
        <authorList>
            <person name="Chen Y."/>
            <person name="Dougan E. K."/>
            <person name="Chan C."/>
            <person name="Rhodes N."/>
            <person name="Thang M."/>
        </authorList>
    </citation>
    <scope>NUCLEOTIDE SEQUENCE</scope>
</reference>
<dbReference type="AlphaFoldDB" id="A0A9P1CXN7"/>
<keyword evidence="10" id="KW-0645">Protease</keyword>
<evidence type="ECO:0000313" key="11">
    <source>
        <dbReference type="Proteomes" id="UP001152797"/>
    </source>
</evidence>
<dbReference type="InterPro" id="IPR027417">
    <property type="entry name" value="P-loop_NTPase"/>
</dbReference>
<feature type="compositionally biased region" description="Basic and acidic residues" evidence="7">
    <location>
        <begin position="548"/>
        <end position="559"/>
    </location>
</feature>
<feature type="domain" description="Protein kinase" evidence="8">
    <location>
        <begin position="608"/>
        <end position="917"/>
    </location>
</feature>
<dbReference type="PANTHER" id="PTHR11638">
    <property type="entry name" value="ATP-DEPENDENT CLP PROTEASE"/>
    <property type="match status" value="1"/>
</dbReference>
<dbReference type="Gene3D" id="3.40.50.300">
    <property type="entry name" value="P-loop containing nucleotide triphosphate hydrolases"/>
    <property type="match status" value="1"/>
</dbReference>
<dbReference type="SMART" id="SM01086">
    <property type="entry name" value="ClpB_D2-small"/>
    <property type="match status" value="1"/>
</dbReference>
<dbReference type="GO" id="GO:0016887">
    <property type="term" value="F:ATP hydrolysis activity"/>
    <property type="evidence" value="ECO:0007669"/>
    <property type="project" value="InterPro"/>
</dbReference>
<name>A0A9P1CXN7_9DINO</name>
<evidence type="ECO:0000256" key="5">
    <source>
        <dbReference type="ARBA" id="ARBA00022840"/>
    </source>
</evidence>
<dbReference type="GO" id="GO:0009507">
    <property type="term" value="C:chloroplast"/>
    <property type="evidence" value="ECO:0007669"/>
    <property type="project" value="UniProtKB-SubCell"/>
</dbReference>
<proteinExistence type="predicted"/>
<dbReference type="PROSITE" id="PS00871">
    <property type="entry name" value="CLPAB_2"/>
    <property type="match status" value="1"/>
</dbReference>
<dbReference type="InterPro" id="IPR019489">
    <property type="entry name" value="Clp_ATPase_C"/>
</dbReference>
<keyword evidence="5 10" id="KW-0067">ATP-binding</keyword>
<dbReference type="GO" id="GO:0005524">
    <property type="term" value="F:ATP binding"/>
    <property type="evidence" value="ECO:0007669"/>
    <property type="project" value="UniProtKB-KW"/>
</dbReference>
<dbReference type="SUPFAM" id="SSF52540">
    <property type="entry name" value="P-loop containing nucleoside triphosphate hydrolases"/>
    <property type="match status" value="1"/>
</dbReference>
<dbReference type="SUPFAM" id="SSF56112">
    <property type="entry name" value="Protein kinase-like (PK-like)"/>
    <property type="match status" value="2"/>
</dbReference>
<dbReference type="InterPro" id="IPR003959">
    <property type="entry name" value="ATPase_AAA_core"/>
</dbReference>
<comment type="subcellular location">
    <subcellularLocation>
        <location evidence="1">Plastid</location>
        <location evidence="1">Chloroplast</location>
    </subcellularLocation>
</comment>
<dbReference type="EMBL" id="CAMXCT030002647">
    <property type="protein sequence ID" value="CAL4786867.1"/>
    <property type="molecule type" value="Genomic_DNA"/>
</dbReference>
<evidence type="ECO:0000256" key="4">
    <source>
        <dbReference type="ARBA" id="ARBA00022741"/>
    </source>
</evidence>
<evidence type="ECO:0000256" key="1">
    <source>
        <dbReference type="ARBA" id="ARBA00004229"/>
    </source>
</evidence>
<evidence type="ECO:0000256" key="3">
    <source>
        <dbReference type="ARBA" id="ARBA00022737"/>
    </source>
</evidence>
<keyword evidence="4" id="KW-0547">Nucleotide-binding</keyword>
<protein>
    <recommendedName>
        <fullName evidence="8">Protein kinase domain-containing protein</fullName>
    </recommendedName>
</protein>
<dbReference type="InterPro" id="IPR003593">
    <property type="entry name" value="AAA+_ATPase"/>
</dbReference>
<dbReference type="Pfam" id="PF07724">
    <property type="entry name" value="AAA_2"/>
    <property type="match status" value="1"/>
</dbReference>
<evidence type="ECO:0000313" key="9">
    <source>
        <dbReference type="EMBL" id="CAI3999555.1"/>
    </source>
</evidence>
<keyword evidence="11" id="KW-1185">Reference proteome</keyword>
<accession>A0A9P1CXN7</accession>
<dbReference type="OrthoDB" id="47330at2759"/>
<dbReference type="PROSITE" id="PS00108">
    <property type="entry name" value="PROTEIN_KINASE_ST"/>
    <property type="match status" value="1"/>
</dbReference>
<dbReference type="GO" id="GO:0006508">
    <property type="term" value="P:proteolysis"/>
    <property type="evidence" value="ECO:0007669"/>
    <property type="project" value="UniProtKB-KW"/>
</dbReference>
<dbReference type="Gene3D" id="1.10.8.60">
    <property type="match status" value="1"/>
</dbReference>
<dbReference type="Proteomes" id="UP001152797">
    <property type="component" value="Unassembled WGS sequence"/>
</dbReference>
<reference evidence="10 11" key="2">
    <citation type="submission" date="2024-05" db="EMBL/GenBank/DDBJ databases">
        <authorList>
            <person name="Chen Y."/>
            <person name="Shah S."/>
            <person name="Dougan E. K."/>
            <person name="Thang M."/>
            <person name="Chan C."/>
        </authorList>
    </citation>
    <scope>NUCLEOTIDE SEQUENCE [LARGE SCALE GENOMIC DNA]</scope>
</reference>
<feature type="domain" description="Protein kinase" evidence="8">
    <location>
        <begin position="1"/>
        <end position="104"/>
    </location>
</feature>
<sequence length="935" mass="104577">MTGLVGTWRYMAPEVVRRSQYNEKVDIYSFSLILYLIFSGRQPWYAWGNDGEAILKAYVEGKEPRPSLDSVGSCELQGFLPKLWHRDADQRPSAEQCVERLSLMKPPGLRDTMRLCTPWTKRFSWKFEDLHASNAQHKKVLATTAFRSFLCDTWISAAAGKHDIVLHGRVIGQNEAVTAVAKAVRRARAGLKPDSTEVSNRMICCFQCSTWHDDPTKNPNRPIASFIFCGPTGVGKTELCKALAAAYFGKEEAMIRLDMSEFMERHTVSKLIGSPPGYVGYDEESQLTDGIRRKPYSLVLFDEVEKAHPDVFNLMLQILEDGRLTDSKGRVVSFKNALIIMTSNVGAKAIEKGIQGGGGIGFSGLEDGEDAETSSYKRLKTLVFDELKNFFKPEFLNRLDEVIVFRSLTKPEVSQIAELEFKKTFSRTKERGIHLRMTDKFKQKVVDEGFNPTYGARPLRRAIMRLVEDELAESFLKEPTREGEHILMDVNADGNVLILRDQPAPEGEAEGESDQSVSVTAVSHGRGPFMVHPWYSASDRATAGAAGEHGEAASERDEMQPSPHKATDGCQLRDAPAELSSGPVALCSLSDSLGDANVLSAVSTQIGLDSKDDFSEQSFASISRNLRDLSLLVDPKEVIVKKELCTTCKSTVSIASWKGNLIAAKQLKVDLEEDWESKENTMKELMNEITILSEISHPCLVKLLGANLDSAEPLILTELLENQDVETYMLKQRTSSVEGVFKPHFSLAMRWALNTCEALAYLHGLSHPIIHRDLKPLNMFLTRSLEVKIGDFGLAKVMPSRSDRAPKMSGGVGTWRYMAPEVARYEQYDEKIDIFAFSLILYFIFSGTQPFCSYGRDPRAVLQAYSRGEEPRPTLRSSVGTRELRAFLPRAWHPDPNQRPSAHECLDSLSVMEKPGLRKTFKEINMKLKKGTVLK</sequence>
<dbReference type="Pfam" id="PF00069">
    <property type="entry name" value="Pkinase"/>
    <property type="match status" value="2"/>
</dbReference>
<dbReference type="InterPro" id="IPR011009">
    <property type="entry name" value="Kinase-like_dom_sf"/>
</dbReference>
<dbReference type="InterPro" id="IPR050130">
    <property type="entry name" value="ClpA_ClpB"/>
</dbReference>
<dbReference type="PRINTS" id="PR00300">
    <property type="entry name" value="CLPPROTEASEA"/>
</dbReference>
<dbReference type="Pfam" id="PF10431">
    <property type="entry name" value="ClpB_D2-small"/>
    <property type="match status" value="1"/>
</dbReference>
<evidence type="ECO:0000256" key="6">
    <source>
        <dbReference type="ARBA" id="ARBA00023186"/>
    </source>
</evidence>
<evidence type="ECO:0000259" key="8">
    <source>
        <dbReference type="PROSITE" id="PS50011"/>
    </source>
</evidence>
<dbReference type="EMBL" id="CAMXCT010002647">
    <property type="protein sequence ID" value="CAI3999555.1"/>
    <property type="molecule type" value="Genomic_DNA"/>
</dbReference>
<organism evidence="9">
    <name type="scientific">Cladocopium goreaui</name>
    <dbReference type="NCBI Taxonomy" id="2562237"/>
    <lineage>
        <taxon>Eukaryota</taxon>
        <taxon>Sar</taxon>
        <taxon>Alveolata</taxon>
        <taxon>Dinophyceae</taxon>
        <taxon>Suessiales</taxon>
        <taxon>Symbiodiniaceae</taxon>
        <taxon>Cladocopium</taxon>
    </lineage>
</organism>
<dbReference type="InterPro" id="IPR008271">
    <property type="entry name" value="Ser/Thr_kinase_AS"/>
</dbReference>
<dbReference type="InterPro" id="IPR001270">
    <property type="entry name" value="ClpA/B"/>
</dbReference>
<gene>
    <name evidence="9" type="ORF">C1SCF055_LOCUS25743</name>
</gene>
<dbReference type="PROSITE" id="PS50011">
    <property type="entry name" value="PROTEIN_KINASE_DOM"/>
    <property type="match status" value="2"/>
</dbReference>
<evidence type="ECO:0000256" key="2">
    <source>
        <dbReference type="ARBA" id="ARBA00022528"/>
    </source>
</evidence>
<evidence type="ECO:0000313" key="10">
    <source>
        <dbReference type="EMBL" id="CAL4786867.1"/>
    </source>
</evidence>
<dbReference type="SMART" id="SM00220">
    <property type="entry name" value="S_TKc"/>
    <property type="match status" value="1"/>
</dbReference>
<dbReference type="SMART" id="SM00382">
    <property type="entry name" value="AAA"/>
    <property type="match status" value="1"/>
</dbReference>
<feature type="region of interest" description="Disordered" evidence="7">
    <location>
        <begin position="541"/>
        <end position="570"/>
    </location>
</feature>
<comment type="caution">
    <text evidence="9">The sequence shown here is derived from an EMBL/GenBank/DDBJ whole genome shotgun (WGS) entry which is preliminary data.</text>
</comment>
<keyword evidence="6" id="KW-0143">Chaperone</keyword>
<dbReference type="EMBL" id="CAMXCT020002647">
    <property type="protein sequence ID" value="CAL1152930.1"/>
    <property type="molecule type" value="Genomic_DNA"/>
</dbReference>
<dbReference type="GO" id="GO:0008233">
    <property type="term" value="F:peptidase activity"/>
    <property type="evidence" value="ECO:0007669"/>
    <property type="project" value="UniProtKB-KW"/>
</dbReference>
<keyword evidence="2" id="KW-0150">Chloroplast</keyword>
<dbReference type="PANTHER" id="PTHR11638:SF155">
    <property type="entry name" value="CHAPERONE PROTEIN CLPC1, CHLOROPLASTIC-LIKE"/>
    <property type="match status" value="1"/>
</dbReference>
<dbReference type="FunFam" id="3.40.50.300:FF:000025">
    <property type="entry name" value="ATP-dependent Clp protease subunit"/>
    <property type="match status" value="1"/>
</dbReference>
<dbReference type="GO" id="GO:0034605">
    <property type="term" value="P:cellular response to heat"/>
    <property type="evidence" value="ECO:0007669"/>
    <property type="project" value="TreeGrafter"/>
</dbReference>
<dbReference type="CDD" id="cd19499">
    <property type="entry name" value="RecA-like_ClpB_Hsp104-like"/>
    <property type="match status" value="1"/>
</dbReference>
<dbReference type="GO" id="GO:0004672">
    <property type="term" value="F:protein kinase activity"/>
    <property type="evidence" value="ECO:0007669"/>
    <property type="project" value="InterPro"/>
</dbReference>
<evidence type="ECO:0000256" key="7">
    <source>
        <dbReference type="SAM" id="MobiDB-lite"/>
    </source>
</evidence>
<keyword evidence="10" id="KW-0378">Hydrolase</keyword>
<dbReference type="InterPro" id="IPR028299">
    <property type="entry name" value="ClpA/B_CS2"/>
</dbReference>
<dbReference type="Gene3D" id="3.30.200.20">
    <property type="entry name" value="Phosphorylase Kinase, domain 1"/>
    <property type="match status" value="1"/>
</dbReference>
<keyword evidence="3" id="KW-0677">Repeat</keyword>
<keyword evidence="2" id="KW-0934">Plastid</keyword>
<dbReference type="Gene3D" id="1.10.510.10">
    <property type="entry name" value="Transferase(Phosphotransferase) domain 1"/>
    <property type="match status" value="2"/>
</dbReference>
<dbReference type="InterPro" id="IPR000719">
    <property type="entry name" value="Prot_kinase_dom"/>
</dbReference>